<gene>
    <name evidence="1" type="ORF">SAMN05444410_1229</name>
</gene>
<dbReference type="Pfam" id="PF14059">
    <property type="entry name" value="DUF4251"/>
    <property type="match status" value="1"/>
</dbReference>
<protein>
    <recommendedName>
        <fullName evidence="3">DUF4251 domain-containing protein</fullName>
    </recommendedName>
</protein>
<comment type="caution">
    <text evidence="1">The sequence shown here is derived from an EMBL/GenBank/DDBJ whole genome shotgun (WGS) entry which is preliminary data.</text>
</comment>
<name>A0A8X8LG69_9BACT</name>
<dbReference type="AlphaFoldDB" id="A0A8X8LG69"/>
<sequence>MRMLTPGYDLRITRDSVVAYLPYFGRAYSAPLNLMGGGVQFTSVKFDYKVEERKKGGWNIIIKPNDVDDNQQLNLTVFSNGSASVQVTSNNRQAIQFNGYISMAQ</sequence>
<proteinExistence type="predicted"/>
<reference evidence="1 2" key="1">
    <citation type="submission" date="2016-10" db="EMBL/GenBank/DDBJ databases">
        <authorList>
            <person name="Varghese N."/>
            <person name="Submissions S."/>
        </authorList>
    </citation>
    <scope>NUCLEOTIDE SEQUENCE [LARGE SCALE GENOMIC DNA]</scope>
    <source>
        <strain evidence="1 2">DSM 25353</strain>
    </source>
</reference>
<keyword evidence="2" id="KW-1185">Reference proteome</keyword>
<evidence type="ECO:0000313" key="2">
    <source>
        <dbReference type="Proteomes" id="UP000198711"/>
    </source>
</evidence>
<dbReference type="InterPro" id="IPR025347">
    <property type="entry name" value="DUF4251"/>
</dbReference>
<dbReference type="Proteomes" id="UP000198711">
    <property type="component" value="Unassembled WGS sequence"/>
</dbReference>
<accession>A0A8X8LG69</accession>
<dbReference type="EMBL" id="FNNO01000022">
    <property type="protein sequence ID" value="SDX62799.1"/>
    <property type="molecule type" value="Genomic_DNA"/>
</dbReference>
<evidence type="ECO:0008006" key="3">
    <source>
        <dbReference type="Google" id="ProtNLM"/>
    </source>
</evidence>
<organism evidence="1 2">
    <name type="scientific">Hydrobacter penzbergensis</name>
    <dbReference type="NCBI Taxonomy" id="1235997"/>
    <lineage>
        <taxon>Bacteria</taxon>
        <taxon>Pseudomonadati</taxon>
        <taxon>Bacteroidota</taxon>
        <taxon>Chitinophagia</taxon>
        <taxon>Chitinophagales</taxon>
        <taxon>Chitinophagaceae</taxon>
        <taxon>Hydrobacter</taxon>
    </lineage>
</organism>
<dbReference type="RefSeq" id="WP_092726927.1">
    <property type="nucleotide sequence ID" value="NZ_FNNO01000022.1"/>
</dbReference>
<evidence type="ECO:0000313" key="1">
    <source>
        <dbReference type="EMBL" id="SDX62799.1"/>
    </source>
</evidence>
<dbReference type="Gene3D" id="2.40.128.410">
    <property type="match status" value="1"/>
</dbReference>